<dbReference type="Pfam" id="PF05258">
    <property type="entry name" value="DciA"/>
    <property type="match status" value="1"/>
</dbReference>
<dbReference type="OrthoDB" id="7160947at2"/>
<dbReference type="AlphaFoldDB" id="A0A1I6HLM2"/>
<dbReference type="PIRSF" id="PIRSF032064">
    <property type="entry name" value="UCP032064"/>
    <property type="match status" value="1"/>
</dbReference>
<dbReference type="InterPro" id="IPR007922">
    <property type="entry name" value="DciA-like"/>
</dbReference>
<sequence length="177" mass="18812">MKQPRHTGTTRGFSRAATLMQTRIRSASEERGFAVTRLLTHWSEVVGEATAKIATPVTVSYGKGGMGATLTLLTTGAQAPMLEMQKEQIREKVNACYGYRAIARVRITQTAPTGFSEGRVAFAPAPKTRAVPSPDVCAAAQSLAGPVQSEELRAALAALGANVLSKNKTLSRGEHET</sequence>
<dbReference type="STRING" id="390270.SAMN04488005_2835"/>
<reference evidence="2" key="1">
    <citation type="submission" date="2016-10" db="EMBL/GenBank/DDBJ databases">
        <authorList>
            <person name="Varghese N."/>
            <person name="Submissions S."/>
        </authorList>
    </citation>
    <scope>NUCLEOTIDE SEQUENCE [LARGE SCALE GENOMIC DNA]</scope>
    <source>
        <strain evidence="2">DSM 26879</strain>
    </source>
</reference>
<keyword evidence="2" id="KW-1185">Reference proteome</keyword>
<protein>
    <recommendedName>
        <fullName evidence="3">RNA-binding protein</fullName>
    </recommendedName>
</protein>
<dbReference type="Proteomes" id="UP000199478">
    <property type="component" value="Unassembled WGS sequence"/>
</dbReference>
<accession>A0A1I6HLM2</accession>
<name>A0A1I6HLM2_9RHOB</name>
<dbReference type="RefSeq" id="WP_090201300.1">
    <property type="nucleotide sequence ID" value="NZ_FOYP01000002.1"/>
</dbReference>
<dbReference type="InterPro" id="IPR010593">
    <property type="entry name" value="DUF1159"/>
</dbReference>
<organism evidence="1 2">
    <name type="scientific">Yoonia tamlensis</name>
    <dbReference type="NCBI Taxonomy" id="390270"/>
    <lineage>
        <taxon>Bacteria</taxon>
        <taxon>Pseudomonadati</taxon>
        <taxon>Pseudomonadota</taxon>
        <taxon>Alphaproteobacteria</taxon>
        <taxon>Rhodobacterales</taxon>
        <taxon>Paracoccaceae</taxon>
        <taxon>Yoonia</taxon>
    </lineage>
</organism>
<proteinExistence type="predicted"/>
<dbReference type="EMBL" id="FOYP01000002">
    <property type="protein sequence ID" value="SFR55373.1"/>
    <property type="molecule type" value="Genomic_DNA"/>
</dbReference>
<evidence type="ECO:0000313" key="2">
    <source>
        <dbReference type="Proteomes" id="UP000199478"/>
    </source>
</evidence>
<gene>
    <name evidence="1" type="ORF">SAMN04488005_2835</name>
</gene>
<evidence type="ECO:0008006" key="3">
    <source>
        <dbReference type="Google" id="ProtNLM"/>
    </source>
</evidence>
<evidence type="ECO:0000313" key="1">
    <source>
        <dbReference type="EMBL" id="SFR55373.1"/>
    </source>
</evidence>